<dbReference type="InterPro" id="IPR006061">
    <property type="entry name" value="SBP_1_CS"/>
</dbReference>
<dbReference type="PANTHER" id="PTHR43649:SF12">
    <property type="entry name" value="DIACETYLCHITOBIOSE BINDING PROTEIN DASA"/>
    <property type="match status" value="1"/>
</dbReference>
<feature type="signal peptide" evidence="4">
    <location>
        <begin position="1"/>
        <end position="28"/>
    </location>
</feature>
<keyword evidence="3 4" id="KW-0732">Signal</keyword>
<keyword evidence="6" id="KW-1185">Reference proteome</keyword>
<dbReference type="PANTHER" id="PTHR43649">
    <property type="entry name" value="ARABINOSE-BINDING PROTEIN-RELATED"/>
    <property type="match status" value="1"/>
</dbReference>
<gene>
    <name evidence="5" type="ORF">SD70_03225</name>
</gene>
<proteinExistence type="inferred from homology"/>
<evidence type="ECO:0000313" key="5">
    <source>
        <dbReference type="EMBL" id="KIL42181.1"/>
    </source>
</evidence>
<evidence type="ECO:0000256" key="3">
    <source>
        <dbReference type="ARBA" id="ARBA00022729"/>
    </source>
</evidence>
<evidence type="ECO:0000256" key="4">
    <source>
        <dbReference type="SAM" id="SignalP"/>
    </source>
</evidence>
<name>A0ABR5AMF5_9BACL</name>
<organism evidence="5 6">
    <name type="scientific">Gordoniibacillus kamchatkensis</name>
    <dbReference type="NCBI Taxonomy" id="1590651"/>
    <lineage>
        <taxon>Bacteria</taxon>
        <taxon>Bacillati</taxon>
        <taxon>Bacillota</taxon>
        <taxon>Bacilli</taxon>
        <taxon>Bacillales</taxon>
        <taxon>Paenibacillaceae</taxon>
        <taxon>Gordoniibacillus</taxon>
    </lineage>
</organism>
<evidence type="ECO:0000313" key="6">
    <source>
        <dbReference type="Proteomes" id="UP000031967"/>
    </source>
</evidence>
<comment type="caution">
    <text evidence="5">The sequence shown here is derived from an EMBL/GenBank/DDBJ whole genome shotgun (WGS) entry which is preliminary data.</text>
</comment>
<evidence type="ECO:0000256" key="2">
    <source>
        <dbReference type="ARBA" id="ARBA00022448"/>
    </source>
</evidence>
<dbReference type="InterPro" id="IPR006059">
    <property type="entry name" value="SBP"/>
</dbReference>
<evidence type="ECO:0000256" key="1">
    <source>
        <dbReference type="ARBA" id="ARBA00008520"/>
    </source>
</evidence>
<reference evidence="5 6" key="1">
    <citation type="submission" date="2014-12" db="EMBL/GenBank/DDBJ databases">
        <title>Draft genome sequence of Paenibacillus kamchatkensis strain B-2647.</title>
        <authorList>
            <person name="Karlyshev A.V."/>
            <person name="Kudryashova E.B."/>
        </authorList>
    </citation>
    <scope>NUCLEOTIDE SEQUENCE [LARGE SCALE GENOMIC DNA]</scope>
    <source>
        <strain evidence="5 6">VKM B-2647</strain>
    </source>
</reference>
<dbReference type="Gene3D" id="3.40.190.10">
    <property type="entry name" value="Periplasmic binding protein-like II"/>
    <property type="match status" value="2"/>
</dbReference>
<sequence length="447" mass="49235">MGEDFVKAVKRTSLALLTLTLSAGAVLAGCSSKNDASGSAPSSGASSGKQEKVTLDFWTFWGSTTRRPIIEKIISDFNASQDHIVVKHTYLPWGDIWTKELAQVAAGNPPDVIVNDISTVAQRAQKNQNTNLKSFIGSEDIKSRFFPELWNTTLYKGDAYALPFTTDTRVMFYNKALFKEAGLDPNKPPATWDELAADAKKLDKIGSDGKIERLGFEPNLAAGWDLFLVNSDGLAFVDDKGAHINTPSKIDALNYIKSWEDRLGKKNLDAFQAGFGSKQNDPFISGKLAIKIDVGTFWTQIRDFYPKKEDIGIAPLPEFKPGTGHNSVGGGFVVEIPKGAKHPKESYEFMKYLTDVAAQKYWAQYNFDNVANIQASNDPELQKDPVYKATVDNLKYTKVTPVPLNAPDFRNLLNPEVDAVLLGKESPKDALDKAQAAVENLMKQNTK</sequence>
<protein>
    <submittedName>
        <fullName evidence="5">ABC transporter substrate-binding protein</fullName>
    </submittedName>
</protein>
<keyword evidence="2" id="KW-0813">Transport</keyword>
<dbReference type="Proteomes" id="UP000031967">
    <property type="component" value="Unassembled WGS sequence"/>
</dbReference>
<accession>A0ABR5AMF5</accession>
<dbReference type="SUPFAM" id="SSF53850">
    <property type="entry name" value="Periplasmic binding protein-like II"/>
    <property type="match status" value="1"/>
</dbReference>
<dbReference type="CDD" id="cd14748">
    <property type="entry name" value="PBP2_UgpB"/>
    <property type="match status" value="1"/>
</dbReference>
<dbReference type="InterPro" id="IPR050490">
    <property type="entry name" value="Bact_solute-bd_prot1"/>
</dbReference>
<dbReference type="EMBL" id="JXAK01000003">
    <property type="protein sequence ID" value="KIL42181.1"/>
    <property type="molecule type" value="Genomic_DNA"/>
</dbReference>
<dbReference type="PROSITE" id="PS01037">
    <property type="entry name" value="SBP_BACTERIAL_1"/>
    <property type="match status" value="1"/>
</dbReference>
<comment type="similarity">
    <text evidence="1">Belongs to the bacterial solute-binding protein 1 family.</text>
</comment>
<feature type="chain" id="PRO_5045910459" evidence="4">
    <location>
        <begin position="29"/>
        <end position="447"/>
    </location>
</feature>
<dbReference type="PROSITE" id="PS51257">
    <property type="entry name" value="PROKAR_LIPOPROTEIN"/>
    <property type="match status" value="1"/>
</dbReference>
<dbReference type="Pfam" id="PF01547">
    <property type="entry name" value="SBP_bac_1"/>
    <property type="match status" value="1"/>
</dbReference>